<keyword evidence="2" id="KW-1185">Reference proteome</keyword>
<dbReference type="EMBL" id="UYRX01000182">
    <property type="protein sequence ID" value="VDK76742.1"/>
    <property type="molecule type" value="Genomic_DNA"/>
</dbReference>
<evidence type="ECO:0000313" key="1">
    <source>
        <dbReference type="EMBL" id="VDK76742.1"/>
    </source>
</evidence>
<dbReference type="OrthoDB" id="5783874at2759"/>
<reference evidence="1 2" key="1">
    <citation type="submission" date="2018-08" db="EMBL/GenBank/DDBJ databases">
        <authorList>
            <person name="Laetsch R D."/>
            <person name="Stevens L."/>
            <person name="Kumar S."/>
            <person name="Blaxter L. M."/>
        </authorList>
    </citation>
    <scope>NUCLEOTIDE SEQUENCE [LARGE SCALE GENOMIC DNA]</scope>
</reference>
<protein>
    <submittedName>
        <fullName evidence="1">Uncharacterized protein</fullName>
    </submittedName>
</protein>
<proteinExistence type="predicted"/>
<organism evidence="1 2">
    <name type="scientific">Litomosoides sigmodontis</name>
    <name type="common">Filarial nematode worm</name>
    <dbReference type="NCBI Taxonomy" id="42156"/>
    <lineage>
        <taxon>Eukaryota</taxon>
        <taxon>Metazoa</taxon>
        <taxon>Ecdysozoa</taxon>
        <taxon>Nematoda</taxon>
        <taxon>Chromadorea</taxon>
        <taxon>Rhabditida</taxon>
        <taxon>Spirurina</taxon>
        <taxon>Spiruromorpha</taxon>
        <taxon>Filarioidea</taxon>
        <taxon>Onchocercidae</taxon>
        <taxon>Litomosoides</taxon>
    </lineage>
</organism>
<gene>
    <name evidence="1" type="ORF">NLS_LOCUS3384</name>
</gene>
<accession>A0A3P6SLI2</accession>
<dbReference type="Proteomes" id="UP000277928">
    <property type="component" value="Unassembled WGS sequence"/>
</dbReference>
<sequence length="116" mass="12923">MIPIKKMNSTDAAKFVKLSMEIEKYIISPNIDKVLCYPNQQVILMNTILGNYRSFTMYVASWDGAKNVRNLTDGVSGKRRNSSAVSRNSLAPAIAKELLNPISCDVMFHGIINIDV</sequence>
<name>A0A3P6SLI2_LITSI</name>
<evidence type="ECO:0000313" key="2">
    <source>
        <dbReference type="Proteomes" id="UP000277928"/>
    </source>
</evidence>
<dbReference type="AlphaFoldDB" id="A0A3P6SLI2"/>